<feature type="domain" description="DDHD" evidence="7">
    <location>
        <begin position="781"/>
        <end position="973"/>
    </location>
</feature>
<organism evidence="8">
    <name type="scientific">Rhipicephalus pulchellus</name>
    <name type="common">Yellow backed tick</name>
    <name type="synonym">Dermacentor pulchellus</name>
    <dbReference type="NCBI Taxonomy" id="72859"/>
    <lineage>
        <taxon>Eukaryota</taxon>
        <taxon>Metazoa</taxon>
        <taxon>Ecdysozoa</taxon>
        <taxon>Arthropoda</taxon>
        <taxon>Chelicerata</taxon>
        <taxon>Arachnida</taxon>
        <taxon>Acari</taxon>
        <taxon>Parasitiformes</taxon>
        <taxon>Ixodida</taxon>
        <taxon>Ixodoidea</taxon>
        <taxon>Ixodidae</taxon>
        <taxon>Rhipicephalinae</taxon>
        <taxon>Rhipicephalus</taxon>
        <taxon>Rhipicephalus</taxon>
    </lineage>
</organism>
<dbReference type="InterPro" id="IPR001666">
    <property type="entry name" value="PI_transfer"/>
</dbReference>
<dbReference type="InterPro" id="IPR023214">
    <property type="entry name" value="HAD_sf"/>
</dbReference>
<sequence>MLLKEYRIPLPLSVEEYRVAQLYMIAKKSREESKGVGSGVEIMVNEPYTDGPGGSGQYTHKIYHIGSHLPGWFKALLPKSALTVEEEAWNAYPYTKTRYTCPFIERFYLEIETKYFADAGEQENVFELSGAELRNLQVDVIDVVKDQLTGSDYVREEDPKLYVSAKTSRGPLDDDWLQAYLDHRQLGAPAPPPGDGIIMCAYKLCRVEFRYWGMQSKIEKFIHDVALRKTMLRAHRQAWAWQDEWVGLTMDDIRQIERETQEALARKMAADQVSEEGDEEEALAHSCSAASIPKVDLNVIDKDKEVTVGEPVKPASRTRSKSRSPPRLSQEPEAEPAAPLPIASPKPADGRGHAQGPRKSWVRSNSKGALHSPSGSSTQSFDLQLANWRMESIVRESDSSSNDEFFDAEDICGTEDYGFSPMTKWSSLEMVSSENEKGGIFGGASTPDEDSIFSASHIRRTHAVSFGRSASTTGASTSLSDSPTASPGHQGGAVTATPCPTSVLVLVLHAGNVLDSGAEGPTPKTADLATFRAAMDSAIRQHYPTMLGRVALRLVSCPAPCAEALAVLSNLSPYSFQASPSAVDGGAFRHQDSIPLGALPLFAVSSPDYPDLVSRTVSAANQAYHDFLKSEQGQGFAGQVALIGDSVGSILGFDALCRAAQLGSRYGSENSINEETPGAAPRPNPLISISDGSGNEDAEDSGGATAAAAASGGGASAAQGTPSRSYRKSASHPPDAAAAAATASEVTGMGEGAASFHRLLSAPPPRRSSSCSSEQGGHGRFDFEVSDFFMFGSPIALVLAYRKMLSFDDKNAPLPRPQCSQVYNLFHPTDPLAARLEPLLSARFSQLPPVNVPRYQKYPLGDGQPVHLLEYLQSHAHIFVEGLPPSSSGYACMGRRTSEASISSTVSGVSEALPLSTVTSLTQKWWGSRRLDFALYCPEGLANFPPHVLPHLFHASYWESMDVVGLLLRQLLRGGCGVAGSLDGGAGDGVVAGTLDRDLAPFVPGQPREKWLRKRTSVKIKNVTSNHRANDVIVKEGEPQVLTARFMYGPLDMVALSGEKVDVHLMRDSGHWTLLGTQLTDRNGRLSFSMPKDLGLGYGLFPVKAIVRGDHTSIDFFLAIVPPKTECVVFSIDGSFTASVSVSGRDPKVRAGAVDVVRHWQELGYLIIYITGRPDMQQQRVVSWLAQHNFPHGLVSFAEGLSTEPLRHKLSYLRHLQTHAEIVYHAAYGSAKDIAVYTALGLTKEQIFIVGKVSKKQHSLATVLYEGYALHLTDLKSPGLPLCRPAQGNARMVLSRGCFGLPGQGLSGPAGALRRRRSAKRTTSYPLSASPASPGPSSTSGGGLKTGSGSSKV</sequence>
<comment type="similarity">
    <text evidence="2">Belongs to the PtdIns transfer protein family. PI transfer class IIA subfamily.</text>
</comment>
<evidence type="ECO:0000256" key="2">
    <source>
        <dbReference type="ARBA" id="ARBA00010316"/>
    </source>
</evidence>
<protein>
    <submittedName>
        <fullName evidence="8">Putative phosphatidylinositol transfer protein</fullName>
    </submittedName>
</protein>
<dbReference type="CDD" id="cd08889">
    <property type="entry name" value="SRPBCC_PITPNM1-2_like"/>
    <property type="match status" value="1"/>
</dbReference>
<feature type="compositionally biased region" description="Low complexity" evidence="6">
    <location>
        <begin position="1326"/>
        <end position="1339"/>
    </location>
</feature>
<dbReference type="Pfam" id="PF24694">
    <property type="entry name" value="LNS2_PITM1-3"/>
    <property type="match status" value="1"/>
</dbReference>
<dbReference type="SMART" id="SM01127">
    <property type="entry name" value="DDHD"/>
    <property type="match status" value="1"/>
</dbReference>
<dbReference type="GO" id="GO:0005737">
    <property type="term" value="C:cytoplasm"/>
    <property type="evidence" value="ECO:0007669"/>
    <property type="project" value="TreeGrafter"/>
</dbReference>
<dbReference type="InterPro" id="IPR031315">
    <property type="entry name" value="LNS2/PITP"/>
</dbReference>
<accession>L7M735</accession>
<dbReference type="GO" id="GO:0008526">
    <property type="term" value="F:phosphatidylinositol transfer activity"/>
    <property type="evidence" value="ECO:0007669"/>
    <property type="project" value="TreeGrafter"/>
</dbReference>
<evidence type="ECO:0000256" key="5">
    <source>
        <dbReference type="ARBA" id="ARBA00022837"/>
    </source>
</evidence>
<evidence type="ECO:0000259" key="7">
    <source>
        <dbReference type="PROSITE" id="PS51043"/>
    </source>
</evidence>
<feature type="region of interest" description="Disordered" evidence="6">
    <location>
        <begin position="1307"/>
        <end position="1353"/>
    </location>
</feature>
<dbReference type="InterPro" id="IPR004177">
    <property type="entry name" value="DDHD_dom"/>
</dbReference>
<dbReference type="InterPro" id="IPR055261">
    <property type="entry name" value="PI_transfer_N"/>
</dbReference>
<feature type="compositionally biased region" description="Polar residues" evidence="6">
    <location>
        <begin position="362"/>
        <end position="379"/>
    </location>
</feature>
<dbReference type="PANTHER" id="PTHR10658:SF81">
    <property type="entry name" value="PROTEIN RETINAL DEGENERATION B"/>
    <property type="match status" value="1"/>
</dbReference>
<evidence type="ECO:0000256" key="4">
    <source>
        <dbReference type="ARBA" id="ARBA00022553"/>
    </source>
</evidence>
<comment type="subcellular location">
    <subcellularLocation>
        <location evidence="1">Endomembrane system</location>
        <topology evidence="1">Peripheral membrane protein</topology>
    </subcellularLocation>
</comment>
<reference evidence="8" key="1">
    <citation type="submission" date="2012-11" db="EMBL/GenBank/DDBJ databases">
        <authorList>
            <person name="Lucero-Rivera Y.E."/>
            <person name="Tovar-Ramirez D."/>
        </authorList>
    </citation>
    <scope>NUCLEOTIDE SEQUENCE</scope>
    <source>
        <tissue evidence="8">Salivary gland</tissue>
    </source>
</reference>
<dbReference type="FunFam" id="3.30.530.20:FF:000001">
    <property type="entry name" value="Phosphatidylinositol transfer protein membrane associated 2"/>
    <property type="match status" value="1"/>
</dbReference>
<keyword evidence="5" id="KW-0106">Calcium</keyword>
<dbReference type="PROSITE" id="PS51043">
    <property type="entry name" value="DDHD"/>
    <property type="match status" value="1"/>
</dbReference>
<keyword evidence="3" id="KW-0488">Methylation</keyword>
<dbReference type="SUPFAM" id="SSF56784">
    <property type="entry name" value="HAD-like"/>
    <property type="match status" value="1"/>
</dbReference>
<dbReference type="GO" id="GO:0046872">
    <property type="term" value="F:metal ion binding"/>
    <property type="evidence" value="ECO:0007669"/>
    <property type="project" value="InterPro"/>
</dbReference>
<feature type="compositionally biased region" description="Low complexity" evidence="6">
    <location>
        <begin position="325"/>
        <end position="337"/>
    </location>
</feature>
<dbReference type="InterPro" id="IPR036412">
    <property type="entry name" value="HAD-like_sf"/>
</dbReference>
<evidence type="ECO:0000256" key="1">
    <source>
        <dbReference type="ARBA" id="ARBA00004184"/>
    </source>
</evidence>
<reference evidence="8" key="2">
    <citation type="journal article" date="2015" name="J. Proteomics">
        <title>Sexual differences in the sialomes of the zebra tick, Rhipicephalus pulchellus.</title>
        <authorList>
            <person name="Tan A.W."/>
            <person name="Francischetti I.M."/>
            <person name="Slovak M."/>
            <person name="Kini R.M."/>
            <person name="Ribeiro J.M."/>
        </authorList>
    </citation>
    <scope>NUCLEOTIDE SEQUENCE</scope>
    <source>
        <tissue evidence="8">Salivary gland</tissue>
    </source>
</reference>
<dbReference type="GO" id="GO:0012505">
    <property type="term" value="C:endomembrane system"/>
    <property type="evidence" value="ECO:0007669"/>
    <property type="project" value="UniProtKB-SubCell"/>
</dbReference>
<dbReference type="InterPro" id="IPR023393">
    <property type="entry name" value="START-like_dom_sf"/>
</dbReference>
<dbReference type="PANTHER" id="PTHR10658">
    <property type="entry name" value="PHOSPHATIDYLINOSITOL TRANSFER PROTEIN"/>
    <property type="match status" value="1"/>
</dbReference>
<dbReference type="SMART" id="SM00775">
    <property type="entry name" value="LNS2"/>
    <property type="match status" value="1"/>
</dbReference>
<feature type="region of interest" description="Disordered" evidence="6">
    <location>
        <begin position="306"/>
        <end position="379"/>
    </location>
</feature>
<dbReference type="GO" id="GO:0008525">
    <property type="term" value="F:phosphatidylcholine transporter activity"/>
    <property type="evidence" value="ECO:0007669"/>
    <property type="project" value="TreeGrafter"/>
</dbReference>
<dbReference type="Pfam" id="PF02862">
    <property type="entry name" value="DDHD"/>
    <property type="match status" value="1"/>
</dbReference>
<dbReference type="Gene3D" id="3.30.530.20">
    <property type="match status" value="1"/>
</dbReference>
<dbReference type="GO" id="GO:0031210">
    <property type="term" value="F:phosphatidylcholine binding"/>
    <property type="evidence" value="ECO:0007669"/>
    <property type="project" value="TreeGrafter"/>
</dbReference>
<dbReference type="EMBL" id="GACK01005367">
    <property type="protein sequence ID" value="JAA59667.1"/>
    <property type="molecule type" value="mRNA"/>
</dbReference>
<dbReference type="Pfam" id="PF24695">
    <property type="entry name" value="PITM1-3"/>
    <property type="match status" value="1"/>
</dbReference>
<proteinExistence type="evidence at transcript level"/>
<feature type="region of interest" description="Disordered" evidence="6">
    <location>
        <begin position="466"/>
        <end position="494"/>
    </location>
</feature>
<keyword evidence="4" id="KW-0597">Phosphoprotein</keyword>
<feature type="region of interest" description="Disordered" evidence="6">
    <location>
        <begin position="667"/>
        <end position="744"/>
    </location>
</feature>
<dbReference type="FunFam" id="3.40.50.1000:FF:000173">
    <property type="entry name" value="Membrane-associated phosphatidylinositol transfer protein 2"/>
    <property type="match status" value="1"/>
</dbReference>
<feature type="region of interest" description="Disordered" evidence="6">
    <location>
        <begin position="267"/>
        <end position="287"/>
    </location>
</feature>
<evidence type="ECO:0000313" key="8">
    <source>
        <dbReference type="EMBL" id="JAA59667.1"/>
    </source>
</evidence>
<evidence type="ECO:0000256" key="6">
    <source>
        <dbReference type="SAM" id="MobiDB-lite"/>
    </source>
</evidence>
<name>L7M735_RHIPC</name>
<feature type="compositionally biased region" description="Low complexity" evidence="6">
    <location>
        <begin position="701"/>
        <end position="710"/>
    </location>
</feature>
<evidence type="ECO:0000256" key="3">
    <source>
        <dbReference type="ARBA" id="ARBA00022481"/>
    </source>
</evidence>
<dbReference type="GO" id="GO:0035091">
    <property type="term" value="F:phosphatidylinositol binding"/>
    <property type="evidence" value="ECO:0007669"/>
    <property type="project" value="TreeGrafter"/>
</dbReference>
<dbReference type="Gene3D" id="3.40.50.1000">
    <property type="entry name" value="HAD superfamily/HAD-like"/>
    <property type="match status" value="1"/>
</dbReference>
<dbReference type="Pfam" id="PF02121">
    <property type="entry name" value="IP_trans"/>
    <property type="match status" value="1"/>
</dbReference>
<dbReference type="SUPFAM" id="SSF55961">
    <property type="entry name" value="Bet v1-like"/>
    <property type="match status" value="1"/>
</dbReference>
<feature type="compositionally biased region" description="Low complexity" evidence="6">
    <location>
        <begin position="466"/>
        <end position="482"/>
    </location>
</feature>
<dbReference type="PRINTS" id="PR00391">
    <property type="entry name" value="PITRANSFER"/>
</dbReference>